<dbReference type="EMBL" id="JAUSUL010000003">
    <property type="protein sequence ID" value="MDQ0316510.1"/>
    <property type="molecule type" value="Genomic_DNA"/>
</dbReference>
<dbReference type="InterPro" id="IPR036691">
    <property type="entry name" value="Endo/exonu/phosph_ase_sf"/>
</dbReference>
<keyword evidence="1" id="KW-1133">Transmembrane helix</keyword>
<keyword evidence="3" id="KW-0255">Endonuclease</keyword>
<dbReference type="AlphaFoldDB" id="A0AAE3VRI0"/>
<keyword evidence="1" id="KW-0472">Membrane</keyword>
<dbReference type="InterPro" id="IPR005135">
    <property type="entry name" value="Endo/exonuclease/phosphatase"/>
</dbReference>
<feature type="transmembrane region" description="Helical" evidence="1">
    <location>
        <begin position="35"/>
        <end position="53"/>
    </location>
</feature>
<reference evidence="3" key="1">
    <citation type="submission" date="2023-07" db="EMBL/GenBank/DDBJ databases">
        <title>Genomic Encyclopedia of Type Strains, Phase IV (KMG-IV): sequencing the most valuable type-strain genomes for metagenomic binning, comparative biology and taxonomic classification.</title>
        <authorList>
            <person name="Goeker M."/>
        </authorList>
    </citation>
    <scope>NUCLEOTIDE SEQUENCE</scope>
    <source>
        <strain evidence="3">DSM 21202</strain>
    </source>
</reference>
<name>A0AAE3VRI0_9HYPH</name>
<evidence type="ECO:0000313" key="3">
    <source>
        <dbReference type="EMBL" id="MDQ0316510.1"/>
    </source>
</evidence>
<feature type="transmembrane region" description="Helical" evidence="1">
    <location>
        <begin position="12"/>
        <end position="30"/>
    </location>
</feature>
<dbReference type="SUPFAM" id="SSF56219">
    <property type="entry name" value="DNase I-like"/>
    <property type="match status" value="1"/>
</dbReference>
<dbReference type="Pfam" id="PF03372">
    <property type="entry name" value="Exo_endo_phos"/>
    <property type="match status" value="1"/>
</dbReference>
<gene>
    <name evidence="3" type="ORF">J2S73_002986</name>
</gene>
<proteinExistence type="predicted"/>
<evidence type="ECO:0000259" key="2">
    <source>
        <dbReference type="Pfam" id="PF03372"/>
    </source>
</evidence>
<dbReference type="Proteomes" id="UP001229244">
    <property type="component" value="Unassembled WGS sequence"/>
</dbReference>
<keyword evidence="3" id="KW-0540">Nuclease</keyword>
<organism evidence="3 4">
    <name type="scientific">Amorphus orientalis</name>
    <dbReference type="NCBI Taxonomy" id="649198"/>
    <lineage>
        <taxon>Bacteria</taxon>
        <taxon>Pseudomonadati</taxon>
        <taxon>Pseudomonadota</taxon>
        <taxon>Alphaproteobacteria</taxon>
        <taxon>Hyphomicrobiales</taxon>
        <taxon>Amorphaceae</taxon>
        <taxon>Amorphus</taxon>
    </lineage>
</organism>
<keyword evidence="1" id="KW-0812">Transmembrane</keyword>
<dbReference type="Gene3D" id="3.60.10.10">
    <property type="entry name" value="Endonuclease/exonuclease/phosphatase"/>
    <property type="match status" value="1"/>
</dbReference>
<dbReference type="RefSeq" id="WP_306886396.1">
    <property type="nucleotide sequence ID" value="NZ_JAUSUL010000003.1"/>
</dbReference>
<comment type="caution">
    <text evidence="3">The sequence shown here is derived from an EMBL/GenBank/DDBJ whole genome shotgun (WGS) entry which is preliminary data.</text>
</comment>
<evidence type="ECO:0000313" key="4">
    <source>
        <dbReference type="Proteomes" id="UP001229244"/>
    </source>
</evidence>
<keyword evidence="4" id="KW-1185">Reference proteome</keyword>
<accession>A0AAE3VRI0</accession>
<keyword evidence="3" id="KW-0378">Hydrolase</keyword>
<sequence length="286" mass="30141">MAGWLIDNGFNFLPQIVAGLAGLFALVAILARRAWALVIAAALVVALTTGLVLTKRDLVSAPGGEGGGVRVMTANLLFSNRDTAAVAAALRSLKPDLVAVQERDRFWVGALGDLLADDYRLVSESASGTTALYGKTAVPICATPTFRSSVPDRVAAGCVEIDGRPTLVLAVHAPRPTRPLEGAERTATFIRYRALIAEAGLLAIVAGDHNASPLSPAFRRYLGETGLSLPREPGLWFAATWPSRLPQIGIRIDHVLTTPGLSTRFVATGPQIGSNHLPLTVDVGVR</sequence>
<protein>
    <submittedName>
        <fullName evidence="3">Endonuclease/exonuclease/phosphatase (EEP) superfamily protein YafD</fullName>
    </submittedName>
</protein>
<dbReference type="GO" id="GO:0004519">
    <property type="term" value="F:endonuclease activity"/>
    <property type="evidence" value="ECO:0007669"/>
    <property type="project" value="UniProtKB-KW"/>
</dbReference>
<evidence type="ECO:0000256" key="1">
    <source>
        <dbReference type="SAM" id="Phobius"/>
    </source>
</evidence>
<feature type="domain" description="Endonuclease/exonuclease/phosphatase" evidence="2">
    <location>
        <begin position="72"/>
        <end position="276"/>
    </location>
</feature>